<proteinExistence type="predicted"/>
<protein>
    <recommendedName>
        <fullName evidence="3">RHS repeat-associated core domain-containing protein</fullName>
    </recommendedName>
</protein>
<evidence type="ECO:0008006" key="3">
    <source>
        <dbReference type="Google" id="ProtNLM"/>
    </source>
</evidence>
<name>A0A7X0TVF5_9GAMM</name>
<dbReference type="Proteomes" id="UP000537141">
    <property type="component" value="Unassembled WGS sequence"/>
</dbReference>
<comment type="caution">
    <text evidence="1">The sequence shown here is derived from an EMBL/GenBank/DDBJ whole genome shotgun (WGS) entry which is preliminary data.</text>
</comment>
<organism evidence="1 2">
    <name type="scientific">Thalassotalea piscium</name>
    <dbReference type="NCBI Taxonomy" id="1230533"/>
    <lineage>
        <taxon>Bacteria</taxon>
        <taxon>Pseudomonadati</taxon>
        <taxon>Pseudomonadota</taxon>
        <taxon>Gammaproteobacteria</taxon>
        <taxon>Alteromonadales</taxon>
        <taxon>Colwelliaceae</taxon>
        <taxon>Thalassotalea</taxon>
    </lineage>
</organism>
<evidence type="ECO:0000313" key="1">
    <source>
        <dbReference type="EMBL" id="MBB6545203.1"/>
    </source>
</evidence>
<dbReference type="AlphaFoldDB" id="A0A7X0TVF5"/>
<dbReference type="EMBL" id="JACHHU010000069">
    <property type="protein sequence ID" value="MBB6545203.1"/>
    <property type="molecule type" value="Genomic_DNA"/>
</dbReference>
<keyword evidence="2" id="KW-1185">Reference proteome</keyword>
<gene>
    <name evidence="1" type="ORF">HNQ55_003752</name>
</gene>
<evidence type="ECO:0000313" key="2">
    <source>
        <dbReference type="Proteomes" id="UP000537141"/>
    </source>
</evidence>
<accession>A0A7X0TVF5</accession>
<reference evidence="1 2" key="1">
    <citation type="submission" date="2020-08" db="EMBL/GenBank/DDBJ databases">
        <title>Genomic Encyclopedia of Type Strains, Phase IV (KMG-IV): sequencing the most valuable type-strain genomes for metagenomic binning, comparative biology and taxonomic classification.</title>
        <authorList>
            <person name="Goeker M."/>
        </authorList>
    </citation>
    <scope>NUCLEOTIDE SEQUENCE [LARGE SCALE GENOMIC DNA]</scope>
    <source>
        <strain evidence="1 2">DSM 26287</strain>
    </source>
</reference>
<sequence>MNLYAYVGNDPINHNDPSGKWLNFIVGGVVGAAVEAFSQIATEGSVTNWTKVGAMGVAGTVSGGLSIASKGLSYGQKALAVGANTTIDATSQATASLISDGLTGNTEGSFANAGETALNAVAGPGKATVSATKGKLGVISKIAGMKTPTVDTGRKALDKTITETGQGLVQTAEGVAANKINYEIKENN</sequence>